<dbReference type="InterPro" id="IPR012347">
    <property type="entry name" value="Ferritin-like"/>
</dbReference>
<organism evidence="4 5">
    <name type="scientific">Nocardiopsis terrae</name>
    <dbReference type="NCBI Taxonomy" id="372655"/>
    <lineage>
        <taxon>Bacteria</taxon>
        <taxon>Bacillati</taxon>
        <taxon>Actinomycetota</taxon>
        <taxon>Actinomycetes</taxon>
        <taxon>Streptosporangiales</taxon>
        <taxon>Nocardiopsidaceae</taxon>
        <taxon>Nocardiopsis</taxon>
    </lineage>
</organism>
<evidence type="ECO:0000256" key="1">
    <source>
        <dbReference type="SAM" id="MobiDB-lite"/>
    </source>
</evidence>
<dbReference type="PANTHER" id="PTHR36933">
    <property type="entry name" value="SLL0788 PROTEIN"/>
    <property type="match status" value="1"/>
</dbReference>
<proteinExistence type="predicted"/>
<feature type="domain" description="DUF305" evidence="3">
    <location>
        <begin position="54"/>
        <end position="194"/>
    </location>
</feature>
<gene>
    <name evidence="4" type="ORF">H4W79_001061</name>
</gene>
<protein>
    <submittedName>
        <fullName evidence="4">Uncharacterized protein (DUF305 family)</fullName>
    </submittedName>
</protein>
<dbReference type="EMBL" id="JADBDY010000001">
    <property type="protein sequence ID" value="MBE1456847.1"/>
    <property type="molecule type" value="Genomic_DNA"/>
</dbReference>
<dbReference type="Gene3D" id="1.20.1260.10">
    <property type="match status" value="1"/>
</dbReference>
<feature type="signal peptide" evidence="2">
    <location>
        <begin position="1"/>
        <end position="28"/>
    </location>
</feature>
<comment type="caution">
    <text evidence="4">The sequence shown here is derived from an EMBL/GenBank/DDBJ whole genome shotgun (WGS) entry which is preliminary data.</text>
</comment>
<keyword evidence="2" id="KW-0732">Signal</keyword>
<dbReference type="PANTHER" id="PTHR36933:SF1">
    <property type="entry name" value="SLL0788 PROTEIN"/>
    <property type="match status" value="1"/>
</dbReference>
<name>A0ABR9HCT6_9ACTN</name>
<sequence length="225" mass="23712">MTSIEHAPNRRVLTAIAAAFATALFAAACGNDGGDAPNTTSDSEEQTAGFNEADVEFAQMMIPHHEQAVTMADLAGSRAGEEVRALSEEIRDAQGPEIEQMETLLDAWGAGTGDGTDHSGMAGMLSEEQMSELETAEGEDFDTLFLEYMVLHHEGAVDMARTELDEGVDPEALELAEEIIAAQESEIELMNEMLGAGEPGADPASETPEAGESDGGTAEDGHSEH</sequence>
<keyword evidence="5" id="KW-1185">Reference proteome</keyword>
<reference evidence="4 5" key="1">
    <citation type="submission" date="2020-10" db="EMBL/GenBank/DDBJ databases">
        <title>Sequencing the genomes of 1000 actinobacteria strains.</title>
        <authorList>
            <person name="Klenk H.-P."/>
        </authorList>
    </citation>
    <scope>NUCLEOTIDE SEQUENCE [LARGE SCALE GENOMIC DNA]</scope>
    <source>
        <strain evidence="4 5">DSM 45157</strain>
    </source>
</reference>
<accession>A0ABR9HCT6</accession>
<evidence type="ECO:0000259" key="3">
    <source>
        <dbReference type="Pfam" id="PF03713"/>
    </source>
</evidence>
<evidence type="ECO:0000313" key="4">
    <source>
        <dbReference type="EMBL" id="MBE1456847.1"/>
    </source>
</evidence>
<evidence type="ECO:0000256" key="2">
    <source>
        <dbReference type="SAM" id="SignalP"/>
    </source>
</evidence>
<dbReference type="InterPro" id="IPR005183">
    <property type="entry name" value="DUF305_CopM-like"/>
</dbReference>
<feature type="chain" id="PRO_5045361698" evidence="2">
    <location>
        <begin position="29"/>
        <end position="225"/>
    </location>
</feature>
<evidence type="ECO:0000313" key="5">
    <source>
        <dbReference type="Proteomes" id="UP000598217"/>
    </source>
</evidence>
<dbReference type="RefSeq" id="WP_191268146.1">
    <property type="nucleotide sequence ID" value="NZ_BMXJ01000002.1"/>
</dbReference>
<dbReference type="Proteomes" id="UP000598217">
    <property type="component" value="Unassembled WGS sequence"/>
</dbReference>
<dbReference type="Pfam" id="PF03713">
    <property type="entry name" value="DUF305"/>
    <property type="match status" value="1"/>
</dbReference>
<feature type="region of interest" description="Disordered" evidence="1">
    <location>
        <begin position="194"/>
        <end position="225"/>
    </location>
</feature>